<evidence type="ECO:0000313" key="2">
    <source>
        <dbReference type="WBParaSite" id="JU765_v2.g13677.t1"/>
    </source>
</evidence>
<reference evidence="2" key="1">
    <citation type="submission" date="2022-11" db="UniProtKB">
        <authorList>
            <consortium name="WormBaseParasite"/>
        </authorList>
    </citation>
    <scope>IDENTIFICATION</scope>
</reference>
<evidence type="ECO:0000313" key="1">
    <source>
        <dbReference type="Proteomes" id="UP000887576"/>
    </source>
</evidence>
<dbReference type="WBParaSite" id="JU765_v2.g13677.t1">
    <property type="protein sequence ID" value="JU765_v2.g13677.t1"/>
    <property type="gene ID" value="JU765_v2.g13677"/>
</dbReference>
<sequence>MNGTEIWLWSWHNSYINYTNWTPGKGKPGTNSCISSNIHNALWNAVECNTAKPFVCQISAVVDVCDPEWSYFNGTNQNGMCYKYMSEPKVTFLTAQSICANHNANLVSIHSKEENDFVSSLTAVGVPNLDYHYDTVFIGLQYANGGWKWLDGTHLDFENWAPNRPYYPGSTNGAFLCPDISEKWDDNTLDFQANRFVCKKKPNFMFVSENSS</sequence>
<organism evidence="1 2">
    <name type="scientific">Panagrolaimus sp. JU765</name>
    <dbReference type="NCBI Taxonomy" id="591449"/>
    <lineage>
        <taxon>Eukaryota</taxon>
        <taxon>Metazoa</taxon>
        <taxon>Ecdysozoa</taxon>
        <taxon>Nematoda</taxon>
        <taxon>Chromadorea</taxon>
        <taxon>Rhabditida</taxon>
        <taxon>Tylenchina</taxon>
        <taxon>Panagrolaimomorpha</taxon>
        <taxon>Panagrolaimoidea</taxon>
        <taxon>Panagrolaimidae</taxon>
        <taxon>Panagrolaimus</taxon>
    </lineage>
</organism>
<dbReference type="Proteomes" id="UP000887576">
    <property type="component" value="Unplaced"/>
</dbReference>
<protein>
    <submittedName>
        <fullName evidence="2">C-type lectin domain-containing protein</fullName>
    </submittedName>
</protein>
<proteinExistence type="predicted"/>
<name>A0AC34Q6Z9_9BILA</name>
<accession>A0AC34Q6Z9</accession>